<dbReference type="GO" id="GO:0016829">
    <property type="term" value="F:lyase activity"/>
    <property type="evidence" value="ECO:0007669"/>
    <property type="project" value="UniProtKB-KW"/>
</dbReference>
<evidence type="ECO:0000256" key="1">
    <source>
        <dbReference type="ARBA" id="ARBA00022729"/>
    </source>
</evidence>
<accession>A0ABY7ASL9</accession>
<sequence>MLKNISKRTTAYLAITTCILLPILGCTSAQTDLGLTSDKTSTSIADPTLNNGFNLFTSESARVIKKADQYLNSPVKTITADKAERSLGGLHDFYSEGDYWWPDPDDISAPYIRRDGESNPNNFVEHRLSLMRFSEIVASLTSAYIISSDTTYADKAAQHVSAWFADEKTRMNPSLLYGQAIKGRHSGRSIGIIDTVHLVEVAKSIPFLIEANVFTPEDKNKILAWFSSYLNWLNTHEYGLTEKHHPNNHGVAWSLQAATFARLVNDQSTINWVRQQFKQVYLTEMMDQQGGFPAELARTKPYGYSLFVLDIMAGVAQIASNEQNDLWHFKLADGRGMQLAVEFMRPYILNKNAWPLAPDIQYWNDWPVRQNSIIFAAFAFQKPKYLKAWLPFEADPSEYEVVRNLPIRHPVIWLTKPNDVNYIPLI</sequence>
<dbReference type="SUPFAM" id="SSF48230">
    <property type="entry name" value="Chondroitin AC/alginate lyase"/>
    <property type="match status" value="1"/>
</dbReference>
<dbReference type="RefSeq" id="WP_268076978.1">
    <property type="nucleotide sequence ID" value="NZ_CP109967.1"/>
</dbReference>
<evidence type="ECO:0000313" key="5">
    <source>
        <dbReference type="EMBL" id="WAJ72263.1"/>
    </source>
</evidence>
<dbReference type="InterPro" id="IPR008929">
    <property type="entry name" value="Chondroitin_lyas"/>
</dbReference>
<evidence type="ECO:0000256" key="3">
    <source>
        <dbReference type="SAM" id="SignalP"/>
    </source>
</evidence>
<feature type="chain" id="PRO_5047273346" evidence="3">
    <location>
        <begin position="32"/>
        <end position="426"/>
    </location>
</feature>
<keyword evidence="2 5" id="KW-0456">Lyase</keyword>
<dbReference type="InterPro" id="IPR008397">
    <property type="entry name" value="Alginate_lyase_dom"/>
</dbReference>
<proteinExistence type="predicted"/>
<keyword evidence="6" id="KW-1185">Reference proteome</keyword>
<dbReference type="Proteomes" id="UP001163726">
    <property type="component" value="Plasmid pCadTS8_2"/>
</dbReference>
<protein>
    <submittedName>
        <fullName evidence="5">Alginate lyase family protein</fullName>
    </submittedName>
</protein>
<gene>
    <name evidence="5" type="ORF">OLW01_16100</name>
</gene>
<geneLocation type="plasmid" evidence="5 6">
    <name>pCadTS8_2</name>
</geneLocation>
<keyword evidence="1 3" id="KW-0732">Signal</keyword>
<dbReference type="Gene3D" id="1.50.10.100">
    <property type="entry name" value="Chondroitin AC/alginate lyase"/>
    <property type="match status" value="1"/>
</dbReference>
<evidence type="ECO:0000313" key="6">
    <source>
        <dbReference type="Proteomes" id="UP001163726"/>
    </source>
</evidence>
<feature type="domain" description="Alginate lyase" evidence="4">
    <location>
        <begin position="78"/>
        <end position="354"/>
    </location>
</feature>
<keyword evidence="5" id="KW-0614">Plasmid</keyword>
<dbReference type="Pfam" id="PF05426">
    <property type="entry name" value="Alginate_lyase"/>
    <property type="match status" value="1"/>
</dbReference>
<dbReference type="EMBL" id="CP109967">
    <property type="protein sequence ID" value="WAJ72263.1"/>
    <property type="molecule type" value="Genomic_DNA"/>
</dbReference>
<name>A0ABY7ASL9_9ALTE</name>
<reference evidence="5" key="1">
    <citation type="submission" date="2022-10" db="EMBL/GenBank/DDBJ databases">
        <title>Catenovulum adriacola sp. nov. isolated in the Harbour of Susak.</title>
        <authorList>
            <person name="Schoch T."/>
            <person name="Reich S.J."/>
            <person name="Stoeferle S."/>
            <person name="Flaiz M."/>
            <person name="Kazda M."/>
            <person name="Riedel C.U."/>
            <person name="Duerre P."/>
        </authorList>
    </citation>
    <scope>NUCLEOTIDE SEQUENCE</scope>
    <source>
        <strain evidence="5">TS8</strain>
        <plasmid evidence="5">pCadTS8_2</plasmid>
    </source>
</reference>
<evidence type="ECO:0000259" key="4">
    <source>
        <dbReference type="Pfam" id="PF05426"/>
    </source>
</evidence>
<organism evidence="5 6">
    <name type="scientific">Catenovulum adriaticum</name>
    <dbReference type="NCBI Taxonomy" id="2984846"/>
    <lineage>
        <taxon>Bacteria</taxon>
        <taxon>Pseudomonadati</taxon>
        <taxon>Pseudomonadota</taxon>
        <taxon>Gammaproteobacteria</taxon>
        <taxon>Alteromonadales</taxon>
        <taxon>Alteromonadaceae</taxon>
        <taxon>Catenovulum</taxon>
    </lineage>
</organism>
<evidence type="ECO:0000256" key="2">
    <source>
        <dbReference type="ARBA" id="ARBA00023239"/>
    </source>
</evidence>
<feature type="signal peptide" evidence="3">
    <location>
        <begin position="1"/>
        <end position="31"/>
    </location>
</feature>